<dbReference type="AlphaFoldDB" id="A0A4V0Z0L8"/>
<dbReference type="InterPro" id="IPR029062">
    <property type="entry name" value="Class_I_gatase-like"/>
</dbReference>
<dbReference type="PROSITE" id="PS01124">
    <property type="entry name" value="HTH_ARAC_FAMILY_2"/>
    <property type="match status" value="1"/>
</dbReference>
<dbReference type="SUPFAM" id="SSF46689">
    <property type="entry name" value="Homeodomain-like"/>
    <property type="match status" value="2"/>
</dbReference>
<dbReference type="InterPro" id="IPR002818">
    <property type="entry name" value="DJ-1/PfpI"/>
</dbReference>
<dbReference type="GO" id="GO:0043565">
    <property type="term" value="F:sequence-specific DNA binding"/>
    <property type="evidence" value="ECO:0007669"/>
    <property type="project" value="InterPro"/>
</dbReference>
<evidence type="ECO:0000313" key="5">
    <source>
        <dbReference type="Proteomes" id="UP000290365"/>
    </source>
</evidence>
<dbReference type="PANTHER" id="PTHR43130">
    <property type="entry name" value="ARAC-FAMILY TRANSCRIPTIONAL REGULATOR"/>
    <property type="match status" value="1"/>
</dbReference>
<reference evidence="4 5" key="1">
    <citation type="submission" date="2019-01" db="EMBL/GenBank/DDBJ databases">
        <title>Ktedonosporobacter rubrisoli SCAWS-G2.</title>
        <authorList>
            <person name="Huang Y."/>
            <person name="Yan B."/>
        </authorList>
    </citation>
    <scope>NUCLEOTIDE SEQUENCE [LARGE SCALE GENOMIC DNA]</scope>
    <source>
        <strain evidence="4 5">SCAWS-G2</strain>
    </source>
</reference>
<sequence>MKEKLLPEVETTGNSKKLPHTVAALAYDSVNPFELAVASEVFGFERPELGVPWYRFLICADEPRPIRTAVGVLLTTPYSLEHLAQADTIIVSSSRPGIVPVSPALLEALRQSYRRGARLIAFCTGAFLLAAAGILDGHQATTHWAWADELARLYPRVRVDARRLYIDEGQIMTSAGTTAAIDLSLYVVRQDYGADIAAAVARRMVVPLHRDGGQAQYIETPLLPVSDTSEPFHSTLTWVTSHLQESITVEQMAARAAMSPRTFARRFQATLGTTPYQWLLLQRIALAQRLLETTKEPIEQVASRSGFSSAATFRLHFQRFRHISPQAYRHAFQREGRLESSSVLLPLE</sequence>
<dbReference type="InterPro" id="IPR018060">
    <property type="entry name" value="HTH_AraC"/>
</dbReference>
<dbReference type="SMART" id="SM00342">
    <property type="entry name" value="HTH_ARAC"/>
    <property type="match status" value="1"/>
</dbReference>
<dbReference type="Gene3D" id="3.40.50.880">
    <property type="match status" value="1"/>
</dbReference>
<dbReference type="InterPro" id="IPR009057">
    <property type="entry name" value="Homeodomain-like_sf"/>
</dbReference>
<dbReference type="Pfam" id="PF01965">
    <property type="entry name" value="DJ-1_PfpI"/>
    <property type="match status" value="1"/>
</dbReference>
<name>A0A4V0Z0L8_KTERU</name>
<accession>A0A4V0Z0L8</accession>
<dbReference type="PANTHER" id="PTHR43130:SF3">
    <property type="entry name" value="HTH-TYPE TRANSCRIPTIONAL REGULATOR RV1931C"/>
    <property type="match status" value="1"/>
</dbReference>
<keyword evidence="5" id="KW-1185">Reference proteome</keyword>
<keyword evidence="2" id="KW-0804">Transcription</keyword>
<evidence type="ECO:0000259" key="3">
    <source>
        <dbReference type="PROSITE" id="PS01124"/>
    </source>
</evidence>
<dbReference type="SUPFAM" id="SSF52317">
    <property type="entry name" value="Class I glutamine amidotransferase-like"/>
    <property type="match status" value="1"/>
</dbReference>
<gene>
    <name evidence="4" type="ORF">EPA93_34140</name>
</gene>
<dbReference type="GO" id="GO:0003700">
    <property type="term" value="F:DNA-binding transcription factor activity"/>
    <property type="evidence" value="ECO:0007669"/>
    <property type="project" value="InterPro"/>
</dbReference>
<protein>
    <submittedName>
        <fullName evidence="4">Helix-turn-helix domain-containing protein</fullName>
    </submittedName>
</protein>
<organism evidence="4 5">
    <name type="scientific">Ktedonosporobacter rubrisoli</name>
    <dbReference type="NCBI Taxonomy" id="2509675"/>
    <lineage>
        <taxon>Bacteria</taxon>
        <taxon>Bacillati</taxon>
        <taxon>Chloroflexota</taxon>
        <taxon>Ktedonobacteria</taxon>
        <taxon>Ktedonobacterales</taxon>
        <taxon>Ktedonosporobacteraceae</taxon>
        <taxon>Ktedonosporobacter</taxon>
    </lineage>
</organism>
<evidence type="ECO:0000256" key="2">
    <source>
        <dbReference type="ARBA" id="ARBA00023163"/>
    </source>
</evidence>
<proteinExistence type="predicted"/>
<dbReference type="InterPro" id="IPR052158">
    <property type="entry name" value="INH-QAR"/>
</dbReference>
<dbReference type="Proteomes" id="UP000290365">
    <property type="component" value="Chromosome"/>
</dbReference>
<dbReference type="Gene3D" id="1.10.10.60">
    <property type="entry name" value="Homeodomain-like"/>
    <property type="match status" value="1"/>
</dbReference>
<dbReference type="OrthoDB" id="9801721at2"/>
<dbReference type="Pfam" id="PF12833">
    <property type="entry name" value="HTH_18"/>
    <property type="match status" value="1"/>
</dbReference>
<feature type="domain" description="HTH araC/xylS-type" evidence="3">
    <location>
        <begin position="233"/>
        <end position="331"/>
    </location>
</feature>
<evidence type="ECO:0000313" key="4">
    <source>
        <dbReference type="EMBL" id="QBD83671.1"/>
    </source>
</evidence>
<evidence type="ECO:0000256" key="1">
    <source>
        <dbReference type="ARBA" id="ARBA00023015"/>
    </source>
</evidence>
<keyword evidence="1" id="KW-0805">Transcription regulation</keyword>
<dbReference type="CDD" id="cd03137">
    <property type="entry name" value="GATase1_AraC_1"/>
    <property type="match status" value="1"/>
</dbReference>
<dbReference type="EMBL" id="CP035758">
    <property type="protein sequence ID" value="QBD83671.1"/>
    <property type="molecule type" value="Genomic_DNA"/>
</dbReference>
<dbReference type="KEGG" id="kbs:EPA93_34140"/>